<feature type="compositionally biased region" description="Low complexity" evidence="11">
    <location>
        <begin position="121"/>
        <end position="135"/>
    </location>
</feature>
<dbReference type="GO" id="GO:0000407">
    <property type="term" value="C:phagophore assembly site"/>
    <property type="evidence" value="ECO:0007669"/>
    <property type="project" value="TreeGrafter"/>
</dbReference>
<protein>
    <recommendedName>
        <fullName evidence="8">Sorting nexin-4</fullName>
    </recommendedName>
    <alternativeName>
        <fullName evidence="9">Autophagy-related protein 24</fullName>
    </alternativeName>
</protein>
<dbReference type="GO" id="GO:0035091">
    <property type="term" value="F:phosphatidylinositol binding"/>
    <property type="evidence" value="ECO:0007669"/>
    <property type="project" value="InterPro"/>
</dbReference>
<dbReference type="SUPFAM" id="SSF64268">
    <property type="entry name" value="PX domain"/>
    <property type="match status" value="1"/>
</dbReference>
<feature type="region of interest" description="Disordered" evidence="11">
    <location>
        <begin position="1"/>
        <end position="38"/>
    </location>
</feature>
<dbReference type="Gene3D" id="3.30.1520.10">
    <property type="entry name" value="Phox-like domain"/>
    <property type="match status" value="1"/>
</dbReference>
<evidence type="ECO:0000256" key="5">
    <source>
        <dbReference type="ARBA" id="ARBA00022490"/>
    </source>
</evidence>
<accession>A0A261XW30</accession>
<evidence type="ECO:0000313" key="14">
    <source>
        <dbReference type="Proteomes" id="UP000242875"/>
    </source>
</evidence>
<evidence type="ECO:0000256" key="11">
    <source>
        <dbReference type="SAM" id="MobiDB-lite"/>
    </source>
</evidence>
<evidence type="ECO:0000256" key="6">
    <source>
        <dbReference type="ARBA" id="ARBA00023121"/>
    </source>
</evidence>
<dbReference type="Pfam" id="PF00787">
    <property type="entry name" value="PX"/>
    <property type="match status" value="1"/>
</dbReference>
<evidence type="ECO:0000313" key="13">
    <source>
        <dbReference type="EMBL" id="OZJ02576.1"/>
    </source>
</evidence>
<dbReference type="GO" id="GO:0015031">
    <property type="term" value="P:protein transport"/>
    <property type="evidence" value="ECO:0007669"/>
    <property type="project" value="TreeGrafter"/>
</dbReference>
<keyword evidence="7" id="KW-0472">Membrane</keyword>
<keyword evidence="10" id="KW-0175">Coiled coil</keyword>
<evidence type="ECO:0000256" key="10">
    <source>
        <dbReference type="SAM" id="Coils"/>
    </source>
</evidence>
<name>A0A261XW30_9FUNG</name>
<evidence type="ECO:0000256" key="3">
    <source>
        <dbReference type="ARBA" id="ARBA00010883"/>
    </source>
</evidence>
<evidence type="ECO:0000256" key="9">
    <source>
        <dbReference type="ARBA" id="ARBA00041273"/>
    </source>
</evidence>
<dbReference type="PROSITE" id="PS50195">
    <property type="entry name" value="PX"/>
    <property type="match status" value="1"/>
</dbReference>
<feature type="coiled-coil region" evidence="10">
    <location>
        <begin position="305"/>
        <end position="332"/>
    </location>
</feature>
<feature type="coiled-coil region" evidence="10">
    <location>
        <begin position="459"/>
        <end position="486"/>
    </location>
</feature>
<keyword evidence="6" id="KW-0446">Lipid-binding</keyword>
<organism evidence="13 14">
    <name type="scientific">Bifiguratus adelaidae</name>
    <dbReference type="NCBI Taxonomy" id="1938954"/>
    <lineage>
        <taxon>Eukaryota</taxon>
        <taxon>Fungi</taxon>
        <taxon>Fungi incertae sedis</taxon>
        <taxon>Mucoromycota</taxon>
        <taxon>Mucoromycotina</taxon>
        <taxon>Endogonomycetes</taxon>
        <taxon>Endogonales</taxon>
        <taxon>Endogonales incertae sedis</taxon>
        <taxon>Bifiguratus</taxon>
    </lineage>
</organism>
<dbReference type="GO" id="GO:0005769">
    <property type="term" value="C:early endosome"/>
    <property type="evidence" value="ECO:0007669"/>
    <property type="project" value="TreeGrafter"/>
</dbReference>
<dbReference type="Gene3D" id="1.20.1270.60">
    <property type="entry name" value="Arfaptin homology (AH) domain/BAR domain"/>
    <property type="match status" value="1"/>
</dbReference>
<dbReference type="GO" id="GO:0034727">
    <property type="term" value="P:piecemeal microautophagy of the nucleus"/>
    <property type="evidence" value="ECO:0007669"/>
    <property type="project" value="TreeGrafter"/>
</dbReference>
<feature type="region of interest" description="Disordered" evidence="11">
    <location>
        <begin position="120"/>
        <end position="144"/>
    </location>
</feature>
<evidence type="ECO:0000259" key="12">
    <source>
        <dbReference type="PROSITE" id="PS50195"/>
    </source>
</evidence>
<dbReference type="Pfam" id="PF09325">
    <property type="entry name" value="Vps5"/>
    <property type="match status" value="1"/>
</dbReference>
<feature type="domain" description="PX" evidence="12">
    <location>
        <begin position="149"/>
        <end position="271"/>
    </location>
</feature>
<dbReference type="InterPro" id="IPR015404">
    <property type="entry name" value="Vps5_C"/>
</dbReference>
<gene>
    <name evidence="13" type="ORF">BZG36_04199</name>
</gene>
<sequence>MEDDEFSNVQWDTEGNQRQHSSRDAPFGGDDLDPLSLSSSTHLHEANESGFYGNAFAPTFGQGDMHNEWSQAKNQDMANTYPSTTFAADKHGSDLSPEHNRGEMVSGLSDALQDTHIHHASTSNHDSAPASSSSAKNPNLDPSLPTLVEMTITVTDPQKEVEKTESTHISYLVTTTTQLDTFHNPQCSVRRRFQDFVWLHETLEQDFPACVVPPLPEKHRLEYVTGDRFGPEFVNKRRISLQRFLERISRHPILQRSEHLQAFLESPTFNSKAARASRKDQSALENIGDVLLNAFSKIKKPDERFIQMKDNLDKLEENLNMVEKLCNRIGKRTADLQQDYSEFASSIYGLAALETGITLPLNQFGDTVQQYSGAMKAMNSREEFEYFSEIHEYLAYCAAVKNVLKLRDQKQLDFEELSDYLQNTITEREKTLHSRGDRGINISGYITDKMNEVRGVEKERVRQEKLEKLNARVAELQSAVEQSNDVSNAFSTQVEKEFSIFQKSKTIELRDSLIAYTDSHVEFYEKGMELWSKIIPVLEGIEVNNE</sequence>
<dbReference type="PANTHER" id="PTHR45949">
    <property type="entry name" value="SORTING NEXIN-4"/>
    <property type="match status" value="1"/>
</dbReference>
<dbReference type="SMART" id="SM00312">
    <property type="entry name" value="PX"/>
    <property type="match status" value="1"/>
</dbReference>
<comment type="subcellular location">
    <subcellularLocation>
        <location evidence="2">Cytoplasm</location>
    </subcellularLocation>
    <subcellularLocation>
        <location evidence="1">Endomembrane system</location>
        <topology evidence="1">Peripheral membrane protein</topology>
    </subcellularLocation>
</comment>
<evidence type="ECO:0000256" key="7">
    <source>
        <dbReference type="ARBA" id="ARBA00023136"/>
    </source>
</evidence>
<keyword evidence="14" id="KW-1185">Reference proteome</keyword>
<dbReference type="GO" id="GO:0061709">
    <property type="term" value="P:reticulophagy"/>
    <property type="evidence" value="ECO:0007669"/>
    <property type="project" value="TreeGrafter"/>
</dbReference>
<evidence type="ECO:0000256" key="2">
    <source>
        <dbReference type="ARBA" id="ARBA00004496"/>
    </source>
</evidence>
<evidence type="ECO:0000256" key="4">
    <source>
        <dbReference type="ARBA" id="ARBA00022448"/>
    </source>
</evidence>
<keyword evidence="5" id="KW-0963">Cytoplasm</keyword>
<dbReference type="OrthoDB" id="205639at2759"/>
<dbReference type="AlphaFoldDB" id="A0A261XW30"/>
<comment type="caution">
    <text evidence="13">The sequence shown here is derived from an EMBL/GenBank/DDBJ whole genome shotgun (WGS) entry which is preliminary data.</text>
</comment>
<keyword evidence="4" id="KW-0813">Transport</keyword>
<feature type="region of interest" description="Disordered" evidence="11">
    <location>
        <begin position="82"/>
        <end position="103"/>
    </location>
</feature>
<dbReference type="Proteomes" id="UP000242875">
    <property type="component" value="Unassembled WGS sequence"/>
</dbReference>
<dbReference type="InterPro" id="IPR036871">
    <property type="entry name" value="PX_dom_sf"/>
</dbReference>
<comment type="similarity">
    <text evidence="3">Belongs to the sorting nexin family.</text>
</comment>
<reference evidence="13 14" key="1">
    <citation type="journal article" date="2017" name="Mycologia">
        <title>Bifiguratus adelaidae, gen. et sp. nov., a new member of Mucoromycotina in endophytic and soil-dwelling habitats.</title>
        <authorList>
            <person name="Torres-Cruz T.J."/>
            <person name="Billingsley Tobias T.L."/>
            <person name="Almatruk M."/>
            <person name="Hesse C."/>
            <person name="Kuske C.R."/>
            <person name="Desiro A."/>
            <person name="Benucci G.M."/>
            <person name="Bonito G."/>
            <person name="Stajich J.E."/>
            <person name="Dunlap C."/>
            <person name="Arnold A.E."/>
            <person name="Porras-Alfaro A."/>
        </authorList>
    </citation>
    <scope>NUCLEOTIDE SEQUENCE [LARGE SCALE GENOMIC DNA]</scope>
    <source>
        <strain evidence="13 14">AZ0501</strain>
    </source>
</reference>
<dbReference type="InterPro" id="IPR027267">
    <property type="entry name" value="AH/BAR_dom_sf"/>
</dbReference>
<dbReference type="EMBL" id="MVBO01000142">
    <property type="protein sequence ID" value="OZJ02576.1"/>
    <property type="molecule type" value="Genomic_DNA"/>
</dbReference>
<proteinExistence type="inferred from homology"/>
<dbReference type="GO" id="GO:0000422">
    <property type="term" value="P:autophagy of mitochondrion"/>
    <property type="evidence" value="ECO:0007669"/>
    <property type="project" value="TreeGrafter"/>
</dbReference>
<dbReference type="SUPFAM" id="SSF103657">
    <property type="entry name" value="BAR/IMD domain-like"/>
    <property type="match status" value="1"/>
</dbReference>
<dbReference type="GO" id="GO:0032456">
    <property type="term" value="P:endocytic recycling"/>
    <property type="evidence" value="ECO:0007669"/>
    <property type="project" value="TreeGrafter"/>
</dbReference>
<dbReference type="CDD" id="cd06863">
    <property type="entry name" value="PX_Atg24p"/>
    <property type="match status" value="1"/>
</dbReference>
<dbReference type="PANTHER" id="PTHR45949:SF2">
    <property type="entry name" value="SORTING NEXIN-4"/>
    <property type="match status" value="1"/>
</dbReference>
<evidence type="ECO:0000256" key="8">
    <source>
        <dbReference type="ARBA" id="ARBA00040748"/>
    </source>
</evidence>
<feature type="compositionally biased region" description="Basic and acidic residues" evidence="11">
    <location>
        <begin position="88"/>
        <end position="102"/>
    </location>
</feature>
<dbReference type="InterPro" id="IPR001683">
    <property type="entry name" value="PX_dom"/>
</dbReference>
<evidence type="ECO:0000256" key="1">
    <source>
        <dbReference type="ARBA" id="ARBA00004184"/>
    </source>
</evidence>